<name>A0ACB9K5I3_9ASTR</name>
<organism evidence="1 2">
    <name type="scientific">Smallanthus sonchifolius</name>
    <dbReference type="NCBI Taxonomy" id="185202"/>
    <lineage>
        <taxon>Eukaryota</taxon>
        <taxon>Viridiplantae</taxon>
        <taxon>Streptophyta</taxon>
        <taxon>Embryophyta</taxon>
        <taxon>Tracheophyta</taxon>
        <taxon>Spermatophyta</taxon>
        <taxon>Magnoliopsida</taxon>
        <taxon>eudicotyledons</taxon>
        <taxon>Gunneridae</taxon>
        <taxon>Pentapetalae</taxon>
        <taxon>asterids</taxon>
        <taxon>campanulids</taxon>
        <taxon>Asterales</taxon>
        <taxon>Asteraceae</taxon>
        <taxon>Asteroideae</taxon>
        <taxon>Heliantheae alliance</taxon>
        <taxon>Millerieae</taxon>
        <taxon>Smallanthus</taxon>
    </lineage>
</organism>
<keyword evidence="2" id="KW-1185">Reference proteome</keyword>
<protein>
    <submittedName>
        <fullName evidence="1">Uncharacterized protein</fullName>
    </submittedName>
</protein>
<sequence length="101" mass="11139">MSSFSIQASTTDIKDSSKLLDSGQTPVSSTLMMTSWVAALSCCGVWPDTTIPIRSLSLRTQACEWCGVGRRYPRKLRVRNPTVGGPGPGLDLRKRRNRGRR</sequence>
<evidence type="ECO:0000313" key="2">
    <source>
        <dbReference type="Proteomes" id="UP001056120"/>
    </source>
</evidence>
<accession>A0ACB9K5I3</accession>
<reference evidence="1 2" key="2">
    <citation type="journal article" date="2022" name="Mol. Ecol. Resour.">
        <title>The genomes of chicory, endive, great burdock and yacon provide insights into Asteraceae paleo-polyploidization history and plant inulin production.</title>
        <authorList>
            <person name="Fan W."/>
            <person name="Wang S."/>
            <person name="Wang H."/>
            <person name="Wang A."/>
            <person name="Jiang F."/>
            <person name="Liu H."/>
            <person name="Zhao H."/>
            <person name="Xu D."/>
            <person name="Zhang Y."/>
        </authorList>
    </citation>
    <scope>NUCLEOTIDE SEQUENCE [LARGE SCALE GENOMIC DNA]</scope>
    <source>
        <strain evidence="2">cv. Yunnan</strain>
        <tissue evidence="1">Leaves</tissue>
    </source>
</reference>
<evidence type="ECO:0000313" key="1">
    <source>
        <dbReference type="EMBL" id="KAI3827522.1"/>
    </source>
</evidence>
<dbReference type="Proteomes" id="UP001056120">
    <property type="component" value="Linkage Group LG01"/>
</dbReference>
<reference evidence="2" key="1">
    <citation type="journal article" date="2022" name="Mol. Ecol. Resour.">
        <title>The genomes of chicory, endive, great burdock and yacon provide insights into Asteraceae palaeo-polyploidization history and plant inulin production.</title>
        <authorList>
            <person name="Fan W."/>
            <person name="Wang S."/>
            <person name="Wang H."/>
            <person name="Wang A."/>
            <person name="Jiang F."/>
            <person name="Liu H."/>
            <person name="Zhao H."/>
            <person name="Xu D."/>
            <person name="Zhang Y."/>
        </authorList>
    </citation>
    <scope>NUCLEOTIDE SEQUENCE [LARGE SCALE GENOMIC DNA]</scope>
    <source>
        <strain evidence="2">cv. Yunnan</strain>
    </source>
</reference>
<proteinExistence type="predicted"/>
<gene>
    <name evidence="1" type="ORF">L1987_01599</name>
</gene>
<dbReference type="EMBL" id="CM042018">
    <property type="protein sequence ID" value="KAI3827522.1"/>
    <property type="molecule type" value="Genomic_DNA"/>
</dbReference>
<comment type="caution">
    <text evidence="1">The sequence shown here is derived from an EMBL/GenBank/DDBJ whole genome shotgun (WGS) entry which is preliminary data.</text>
</comment>